<name>A0ABQ5HKL4_9ASTR</name>
<keyword evidence="2" id="KW-1185">Reference proteome</keyword>
<gene>
    <name evidence="1" type="ORF">Tco_1070155</name>
</gene>
<evidence type="ECO:0000313" key="1">
    <source>
        <dbReference type="EMBL" id="GJT88438.1"/>
    </source>
</evidence>
<sequence>MPRNSAHALAFVAYDGDSGKGGGALGSLGALKPSTQPVILIFLYPLGTAGYTLEVDAMRALDLVEAVGALDLLGAAGCALEVDAMRALDLVEALGALDLMEVEVVGFSLNILISTSLSGYLT</sequence>
<comment type="caution">
    <text evidence="1">The sequence shown here is derived from an EMBL/GenBank/DDBJ whole genome shotgun (WGS) entry which is preliminary data.</text>
</comment>
<dbReference type="EMBL" id="BQNB010019731">
    <property type="protein sequence ID" value="GJT88438.1"/>
    <property type="molecule type" value="Genomic_DNA"/>
</dbReference>
<dbReference type="Proteomes" id="UP001151760">
    <property type="component" value="Unassembled WGS sequence"/>
</dbReference>
<protein>
    <submittedName>
        <fullName evidence="1">Uncharacterized protein</fullName>
    </submittedName>
</protein>
<reference evidence="1" key="2">
    <citation type="submission" date="2022-01" db="EMBL/GenBank/DDBJ databases">
        <authorList>
            <person name="Yamashiro T."/>
            <person name="Shiraishi A."/>
            <person name="Satake H."/>
            <person name="Nakayama K."/>
        </authorList>
    </citation>
    <scope>NUCLEOTIDE SEQUENCE</scope>
</reference>
<reference evidence="1" key="1">
    <citation type="journal article" date="2022" name="Int. J. Mol. Sci.">
        <title>Draft Genome of Tanacetum Coccineum: Genomic Comparison of Closely Related Tanacetum-Family Plants.</title>
        <authorList>
            <person name="Yamashiro T."/>
            <person name="Shiraishi A."/>
            <person name="Nakayama K."/>
            <person name="Satake H."/>
        </authorList>
    </citation>
    <scope>NUCLEOTIDE SEQUENCE</scope>
</reference>
<evidence type="ECO:0000313" key="2">
    <source>
        <dbReference type="Proteomes" id="UP001151760"/>
    </source>
</evidence>
<organism evidence="1 2">
    <name type="scientific">Tanacetum coccineum</name>
    <dbReference type="NCBI Taxonomy" id="301880"/>
    <lineage>
        <taxon>Eukaryota</taxon>
        <taxon>Viridiplantae</taxon>
        <taxon>Streptophyta</taxon>
        <taxon>Embryophyta</taxon>
        <taxon>Tracheophyta</taxon>
        <taxon>Spermatophyta</taxon>
        <taxon>Magnoliopsida</taxon>
        <taxon>eudicotyledons</taxon>
        <taxon>Gunneridae</taxon>
        <taxon>Pentapetalae</taxon>
        <taxon>asterids</taxon>
        <taxon>campanulids</taxon>
        <taxon>Asterales</taxon>
        <taxon>Asteraceae</taxon>
        <taxon>Asteroideae</taxon>
        <taxon>Anthemideae</taxon>
        <taxon>Anthemidinae</taxon>
        <taxon>Tanacetum</taxon>
    </lineage>
</organism>
<accession>A0ABQ5HKL4</accession>
<proteinExistence type="predicted"/>